<sequence>MLDITLISRLLTELHCHSFISQSNPTVSTTMQISASLSFLAILGMVSAAAECPRSGGGDGPYLHNKYRVAPTRVGQTNTYDWAGTTISVKMQKSRDSCDPEGDCDDAITYNFKNRGTKSVRVRIEESYNDFMGLVLAPGADCDLNRYFTRGAGPYQISFAN</sequence>
<dbReference type="Proteomes" id="UP000699042">
    <property type="component" value="Unassembled WGS sequence"/>
</dbReference>
<reference evidence="1" key="1">
    <citation type="submission" date="2021-05" db="EMBL/GenBank/DDBJ databases">
        <title>Comparative genomics of three Colletotrichum scovillei strains and genetic complementation revealed genes involved fungal growth and virulence on chili pepper.</title>
        <authorList>
            <person name="Hsieh D.-K."/>
            <person name="Chuang S.-C."/>
            <person name="Chen C.-Y."/>
            <person name="Chao Y.-T."/>
            <person name="Lu M.-Y.J."/>
            <person name="Lee M.-H."/>
            <person name="Shih M.-C."/>
        </authorList>
    </citation>
    <scope>NUCLEOTIDE SEQUENCE</scope>
    <source>
        <strain evidence="1">Coll-153</strain>
    </source>
</reference>
<dbReference type="EMBL" id="JAESDN010000007">
    <property type="protein sequence ID" value="KAG7047627.1"/>
    <property type="molecule type" value="Genomic_DNA"/>
</dbReference>
<accession>A0A9P7R124</accession>
<gene>
    <name evidence="1" type="ORF">JMJ77_010974</name>
</gene>
<dbReference type="AlphaFoldDB" id="A0A9P7R124"/>
<evidence type="ECO:0000313" key="1">
    <source>
        <dbReference type="EMBL" id="KAG7047627.1"/>
    </source>
</evidence>
<proteinExistence type="predicted"/>
<comment type="caution">
    <text evidence="1">The sequence shown here is derived from an EMBL/GenBank/DDBJ whole genome shotgun (WGS) entry which is preliminary data.</text>
</comment>
<keyword evidence="2" id="KW-1185">Reference proteome</keyword>
<evidence type="ECO:0000313" key="2">
    <source>
        <dbReference type="Proteomes" id="UP000699042"/>
    </source>
</evidence>
<name>A0A9P7R124_9PEZI</name>
<organism evidence="1 2">
    <name type="scientific">Colletotrichum scovillei</name>
    <dbReference type="NCBI Taxonomy" id="1209932"/>
    <lineage>
        <taxon>Eukaryota</taxon>
        <taxon>Fungi</taxon>
        <taxon>Dikarya</taxon>
        <taxon>Ascomycota</taxon>
        <taxon>Pezizomycotina</taxon>
        <taxon>Sordariomycetes</taxon>
        <taxon>Hypocreomycetidae</taxon>
        <taxon>Glomerellales</taxon>
        <taxon>Glomerellaceae</taxon>
        <taxon>Colletotrichum</taxon>
        <taxon>Colletotrichum acutatum species complex</taxon>
    </lineage>
</organism>
<protein>
    <submittedName>
        <fullName evidence="1">Uncharacterized protein</fullName>
    </submittedName>
</protein>